<dbReference type="Proteomes" id="UP000504634">
    <property type="component" value="Unplaced"/>
</dbReference>
<feature type="transmembrane region" description="Helical" evidence="1">
    <location>
        <begin position="77"/>
        <end position="97"/>
    </location>
</feature>
<keyword evidence="2" id="KW-1185">Reference proteome</keyword>
<organism evidence="2 3">
    <name type="scientific">Drosophila lebanonensis</name>
    <name type="common">Fruit fly</name>
    <name type="synonym">Scaptodrosophila lebanonensis</name>
    <dbReference type="NCBI Taxonomy" id="7225"/>
    <lineage>
        <taxon>Eukaryota</taxon>
        <taxon>Metazoa</taxon>
        <taxon>Ecdysozoa</taxon>
        <taxon>Arthropoda</taxon>
        <taxon>Hexapoda</taxon>
        <taxon>Insecta</taxon>
        <taxon>Pterygota</taxon>
        <taxon>Neoptera</taxon>
        <taxon>Endopterygota</taxon>
        <taxon>Diptera</taxon>
        <taxon>Brachycera</taxon>
        <taxon>Muscomorpha</taxon>
        <taxon>Ephydroidea</taxon>
        <taxon>Drosophilidae</taxon>
        <taxon>Scaptodrosophila</taxon>
    </lineage>
</organism>
<dbReference type="AlphaFoldDB" id="A0A6J2TTC9"/>
<sequence length="185" mass="21565">MCWRISTHKLKLLVVVLTLIVAVDGMLKFSTNATLLLYYHNTRFLTFLIGRLVIGLLLSVWAFHGFIMLFYDSVRGVAIYSTGICLITVCDCVSLYYRFSMNLSTMPRVLDDDLMMARARSTEIHVLEEGIEDFLLVALIIVQIVVSIAGWWLAIRLRHHYEDEENYRRDQINLEQLRERSKVHH</sequence>
<dbReference type="RefSeq" id="XP_030378830.1">
    <property type="nucleotide sequence ID" value="XM_030522970.1"/>
</dbReference>
<feature type="transmembrane region" description="Helical" evidence="1">
    <location>
        <begin position="12"/>
        <end position="38"/>
    </location>
</feature>
<evidence type="ECO:0000256" key="1">
    <source>
        <dbReference type="SAM" id="Phobius"/>
    </source>
</evidence>
<feature type="transmembrane region" description="Helical" evidence="1">
    <location>
        <begin position="134"/>
        <end position="154"/>
    </location>
</feature>
<name>A0A6J2TTC9_DROLE</name>
<dbReference type="GeneID" id="115627326"/>
<keyword evidence="1" id="KW-0472">Membrane</keyword>
<feature type="transmembrane region" description="Helical" evidence="1">
    <location>
        <begin position="44"/>
        <end position="70"/>
    </location>
</feature>
<keyword evidence="1" id="KW-0812">Transmembrane</keyword>
<evidence type="ECO:0000313" key="3">
    <source>
        <dbReference type="RefSeq" id="XP_030378830.1"/>
    </source>
</evidence>
<proteinExistence type="predicted"/>
<protein>
    <submittedName>
        <fullName evidence="3">Uncharacterized protein LOC115627326</fullName>
    </submittedName>
</protein>
<evidence type="ECO:0000313" key="2">
    <source>
        <dbReference type="Proteomes" id="UP000504634"/>
    </source>
</evidence>
<dbReference type="OrthoDB" id="7881702at2759"/>
<reference evidence="3" key="1">
    <citation type="submission" date="2025-08" db="UniProtKB">
        <authorList>
            <consortium name="RefSeq"/>
        </authorList>
    </citation>
    <scope>IDENTIFICATION</scope>
    <source>
        <strain evidence="3">11010-0011.00</strain>
        <tissue evidence="3">Whole body</tissue>
    </source>
</reference>
<accession>A0A6J2TTC9</accession>
<gene>
    <name evidence="3" type="primary">LOC115627326</name>
</gene>
<keyword evidence="1" id="KW-1133">Transmembrane helix</keyword>